<comment type="subcellular location">
    <subcellularLocation>
        <location evidence="1">Membrane</location>
        <topology evidence="1">Single-pass membrane protein</topology>
    </subcellularLocation>
</comment>
<evidence type="ECO:0000256" key="4">
    <source>
        <dbReference type="ARBA" id="ARBA00022989"/>
    </source>
</evidence>
<feature type="domain" description="Wall-associated receptor kinase galacturonan-binding" evidence="8">
    <location>
        <begin position="14"/>
        <end position="70"/>
    </location>
</feature>
<evidence type="ECO:0000259" key="7">
    <source>
        <dbReference type="Pfam" id="PF07645"/>
    </source>
</evidence>
<dbReference type="GO" id="GO:0030247">
    <property type="term" value="F:polysaccharide binding"/>
    <property type="evidence" value="ECO:0007669"/>
    <property type="project" value="InterPro"/>
</dbReference>
<keyword evidence="10" id="KW-1185">Reference proteome</keyword>
<sequence length="229" mass="25727">MIESAVGALVKPGCKELCGNVRIPYPFGIGADCSLNKGFVVFCDETFRPPATTLTSIDREVLDISLDRNDHHVRIKVTSEDDRDDTGTGIAVDFRGSPFMFSKMNGNYTKRVEYFPAVLDWAITDEEALRLPNRDGNAFACYQFNFSQYVPGTMRSGQQCFCSDGYEGSPYLPNGCEDIDECNDPRYNFTCPADSICVNKVGSYACEPKQGKKAWPIIWGKTRIFRFFF</sequence>
<evidence type="ECO:0000256" key="6">
    <source>
        <dbReference type="ARBA" id="ARBA00023157"/>
    </source>
</evidence>
<dbReference type="Proteomes" id="UP001054252">
    <property type="component" value="Unassembled WGS sequence"/>
</dbReference>
<dbReference type="Pfam" id="PF13947">
    <property type="entry name" value="GUB_WAK_bind"/>
    <property type="match status" value="1"/>
</dbReference>
<evidence type="ECO:0000313" key="9">
    <source>
        <dbReference type="EMBL" id="GKV49546.1"/>
    </source>
</evidence>
<dbReference type="GO" id="GO:0005509">
    <property type="term" value="F:calcium ion binding"/>
    <property type="evidence" value="ECO:0007669"/>
    <property type="project" value="InterPro"/>
</dbReference>
<keyword evidence="3" id="KW-0732">Signal</keyword>
<proteinExistence type="predicted"/>
<evidence type="ECO:0000256" key="2">
    <source>
        <dbReference type="ARBA" id="ARBA00022692"/>
    </source>
</evidence>
<evidence type="ECO:0000256" key="5">
    <source>
        <dbReference type="ARBA" id="ARBA00023136"/>
    </source>
</evidence>
<dbReference type="PANTHER" id="PTHR33491">
    <property type="entry name" value="OSJNBA0016N04.9 PROTEIN"/>
    <property type="match status" value="1"/>
</dbReference>
<keyword evidence="6" id="KW-1015">Disulfide bond</keyword>
<protein>
    <recommendedName>
        <fullName evidence="11">Wall-associated receptor kinase galacturonan-binding domain-containing protein</fullName>
    </recommendedName>
</protein>
<evidence type="ECO:0000259" key="8">
    <source>
        <dbReference type="Pfam" id="PF13947"/>
    </source>
</evidence>
<dbReference type="AlphaFoldDB" id="A0AAV5MI22"/>
<organism evidence="9 10">
    <name type="scientific">Rubroshorea leprosula</name>
    <dbReference type="NCBI Taxonomy" id="152421"/>
    <lineage>
        <taxon>Eukaryota</taxon>
        <taxon>Viridiplantae</taxon>
        <taxon>Streptophyta</taxon>
        <taxon>Embryophyta</taxon>
        <taxon>Tracheophyta</taxon>
        <taxon>Spermatophyta</taxon>
        <taxon>Magnoliopsida</taxon>
        <taxon>eudicotyledons</taxon>
        <taxon>Gunneridae</taxon>
        <taxon>Pentapetalae</taxon>
        <taxon>rosids</taxon>
        <taxon>malvids</taxon>
        <taxon>Malvales</taxon>
        <taxon>Dipterocarpaceae</taxon>
        <taxon>Rubroshorea</taxon>
    </lineage>
</organism>
<gene>
    <name evidence="9" type="ORF">SLEP1_g56289</name>
</gene>
<dbReference type="InterPro" id="IPR025287">
    <property type="entry name" value="WAK_GUB"/>
</dbReference>
<feature type="domain" description="NOTCH1 EGF-like calcium-binding" evidence="7">
    <location>
        <begin position="178"/>
        <end position="211"/>
    </location>
</feature>
<dbReference type="GO" id="GO:0016020">
    <property type="term" value="C:membrane"/>
    <property type="evidence" value="ECO:0007669"/>
    <property type="project" value="UniProtKB-SubCell"/>
</dbReference>
<dbReference type="EMBL" id="BPVZ01000304">
    <property type="protein sequence ID" value="GKV49546.1"/>
    <property type="molecule type" value="Genomic_DNA"/>
</dbReference>
<evidence type="ECO:0000313" key="10">
    <source>
        <dbReference type="Proteomes" id="UP001054252"/>
    </source>
</evidence>
<dbReference type="InterPro" id="IPR018097">
    <property type="entry name" value="EGF_Ca-bd_CS"/>
</dbReference>
<keyword evidence="4" id="KW-1133">Transmembrane helix</keyword>
<keyword evidence="2" id="KW-0812">Transmembrane</keyword>
<keyword evidence="5" id="KW-0472">Membrane</keyword>
<evidence type="ECO:0008006" key="11">
    <source>
        <dbReference type="Google" id="ProtNLM"/>
    </source>
</evidence>
<dbReference type="CDD" id="cd00054">
    <property type="entry name" value="EGF_CA"/>
    <property type="match status" value="1"/>
</dbReference>
<dbReference type="Pfam" id="PF07645">
    <property type="entry name" value="EGF_CA"/>
    <property type="match status" value="1"/>
</dbReference>
<accession>A0AAV5MI22</accession>
<name>A0AAV5MI22_9ROSI</name>
<dbReference type="InterPro" id="IPR049883">
    <property type="entry name" value="NOTCH1_EGF-like"/>
</dbReference>
<evidence type="ECO:0000256" key="1">
    <source>
        <dbReference type="ARBA" id="ARBA00004167"/>
    </source>
</evidence>
<comment type="caution">
    <text evidence="9">The sequence shown here is derived from an EMBL/GenBank/DDBJ whole genome shotgun (WGS) entry which is preliminary data.</text>
</comment>
<reference evidence="9 10" key="1">
    <citation type="journal article" date="2021" name="Commun. Biol.">
        <title>The genome of Shorea leprosula (Dipterocarpaceae) highlights the ecological relevance of drought in aseasonal tropical rainforests.</title>
        <authorList>
            <person name="Ng K.K.S."/>
            <person name="Kobayashi M.J."/>
            <person name="Fawcett J.A."/>
            <person name="Hatakeyama M."/>
            <person name="Paape T."/>
            <person name="Ng C.H."/>
            <person name="Ang C.C."/>
            <person name="Tnah L.H."/>
            <person name="Lee C.T."/>
            <person name="Nishiyama T."/>
            <person name="Sese J."/>
            <person name="O'Brien M.J."/>
            <person name="Copetti D."/>
            <person name="Mohd Noor M.I."/>
            <person name="Ong R.C."/>
            <person name="Putra M."/>
            <person name="Sireger I.Z."/>
            <person name="Indrioko S."/>
            <person name="Kosugi Y."/>
            <person name="Izuno A."/>
            <person name="Isagi Y."/>
            <person name="Lee S.L."/>
            <person name="Shimizu K.K."/>
        </authorList>
    </citation>
    <scope>NUCLEOTIDE SEQUENCE [LARGE SCALE GENOMIC DNA]</scope>
    <source>
        <strain evidence="9">214</strain>
    </source>
</reference>
<evidence type="ECO:0000256" key="3">
    <source>
        <dbReference type="ARBA" id="ARBA00022729"/>
    </source>
</evidence>
<dbReference type="PROSITE" id="PS01187">
    <property type="entry name" value="EGF_CA"/>
    <property type="match status" value="1"/>
</dbReference>
<dbReference type="Gene3D" id="2.10.25.10">
    <property type="entry name" value="Laminin"/>
    <property type="match status" value="1"/>
</dbReference>